<evidence type="ECO:0000256" key="1">
    <source>
        <dbReference type="SAM" id="Phobius"/>
    </source>
</evidence>
<name>A0ABD5Z541_9EURY</name>
<keyword evidence="1" id="KW-1133">Transmembrane helix</keyword>
<dbReference type="NCBIfam" id="NF006910">
    <property type="entry name" value="PRK09400.1-6"/>
    <property type="match status" value="1"/>
</dbReference>
<dbReference type="SUPFAM" id="SSF103456">
    <property type="entry name" value="Preprotein translocase SecE subunit"/>
    <property type="match status" value="1"/>
</dbReference>
<keyword evidence="1" id="KW-0812">Transmembrane</keyword>
<reference evidence="2 3" key="1">
    <citation type="journal article" date="2019" name="Int. J. Syst. Evol. Microbiol.">
        <title>The Global Catalogue of Microorganisms (GCM) 10K type strain sequencing project: providing services to taxonomists for standard genome sequencing and annotation.</title>
        <authorList>
            <consortium name="The Broad Institute Genomics Platform"/>
            <consortium name="The Broad Institute Genome Sequencing Center for Infectious Disease"/>
            <person name="Wu L."/>
            <person name="Ma J."/>
        </authorList>
    </citation>
    <scope>NUCLEOTIDE SEQUENCE [LARGE SCALE GENOMIC DNA]</scope>
    <source>
        <strain evidence="2 3">XZGYJ-43</strain>
    </source>
</reference>
<evidence type="ECO:0000313" key="2">
    <source>
        <dbReference type="EMBL" id="MFC7200322.1"/>
    </source>
</evidence>
<dbReference type="InterPro" id="IPR023391">
    <property type="entry name" value="Prot_translocase_SecE_dom_sf"/>
</dbReference>
<dbReference type="EMBL" id="JBHTAR010000011">
    <property type="protein sequence ID" value="MFC7200322.1"/>
    <property type="molecule type" value="Genomic_DNA"/>
</dbReference>
<keyword evidence="3" id="KW-1185">Reference proteome</keyword>
<organism evidence="2 3">
    <name type="scientific">Halospeciosus flavus</name>
    <dbReference type="NCBI Taxonomy" id="3032283"/>
    <lineage>
        <taxon>Archaea</taxon>
        <taxon>Methanobacteriati</taxon>
        <taxon>Methanobacteriota</taxon>
        <taxon>Stenosarchaea group</taxon>
        <taxon>Halobacteria</taxon>
        <taxon>Halobacteriales</taxon>
        <taxon>Halobacteriaceae</taxon>
        <taxon>Halospeciosus</taxon>
    </lineage>
</organism>
<protein>
    <submittedName>
        <fullName evidence="2">Protein translocase SEC61 complex subunit gamma</fullName>
    </submittedName>
</protein>
<dbReference type="InterPro" id="IPR008158">
    <property type="entry name" value="Translocase_Sec61-g"/>
</dbReference>
<dbReference type="AlphaFoldDB" id="A0ABD5Z541"/>
<feature type="transmembrane region" description="Helical" evidence="1">
    <location>
        <begin position="28"/>
        <end position="53"/>
    </location>
</feature>
<sequence length="55" mass="5893">MDVPLELSSYTRVLKLASTPDREEFSQVALIAGAGILLVGLMGFTIFVVMNALPP</sequence>
<proteinExistence type="predicted"/>
<dbReference type="Proteomes" id="UP001596447">
    <property type="component" value="Unassembled WGS sequence"/>
</dbReference>
<evidence type="ECO:0000313" key="3">
    <source>
        <dbReference type="Proteomes" id="UP001596447"/>
    </source>
</evidence>
<keyword evidence="1" id="KW-0472">Membrane</keyword>
<accession>A0ABD5Z541</accession>
<gene>
    <name evidence="2" type="ORF">ACFQJ9_13020</name>
</gene>
<dbReference type="RefSeq" id="WP_279527107.1">
    <property type="nucleotide sequence ID" value="NZ_CP122312.1"/>
</dbReference>
<dbReference type="NCBIfam" id="TIGR00327">
    <property type="entry name" value="secE_euk_arch"/>
    <property type="match status" value="1"/>
</dbReference>
<dbReference type="Gene3D" id="1.20.5.820">
    <property type="entry name" value="Preprotein translocase SecE subunit"/>
    <property type="match status" value="1"/>
</dbReference>
<comment type="caution">
    <text evidence="2">The sequence shown here is derived from an EMBL/GenBank/DDBJ whole genome shotgun (WGS) entry which is preliminary data.</text>
</comment>